<dbReference type="EMBL" id="JBBNAG010000007">
    <property type="protein sequence ID" value="KAK9118785.1"/>
    <property type="molecule type" value="Genomic_DNA"/>
</dbReference>
<keyword evidence="3" id="KW-1185">Reference proteome</keyword>
<proteinExistence type="predicted"/>
<comment type="caution">
    <text evidence="2">The sequence shown here is derived from an EMBL/GenBank/DDBJ whole genome shotgun (WGS) entry which is preliminary data.</text>
</comment>
<evidence type="ECO:0000256" key="1">
    <source>
        <dbReference type="SAM" id="MobiDB-lite"/>
    </source>
</evidence>
<sequence>MVRESGTGERSAAAPLSGRRRRRRSSGSDAVAARRRGDWRGGGVAAGRSDPRFRRNRDDAMEVMIGSSGDKGNGKLSIFRDAIAYAYGLIVNIPRAKGNYKLSGIRLASYSKFEHARNFEYARNFKHELRQSISHYTRADHIDSSICGPGHPYGPS</sequence>
<name>A0AAP0IPF3_9MAGN</name>
<organism evidence="2 3">
    <name type="scientific">Stephania cephalantha</name>
    <dbReference type="NCBI Taxonomy" id="152367"/>
    <lineage>
        <taxon>Eukaryota</taxon>
        <taxon>Viridiplantae</taxon>
        <taxon>Streptophyta</taxon>
        <taxon>Embryophyta</taxon>
        <taxon>Tracheophyta</taxon>
        <taxon>Spermatophyta</taxon>
        <taxon>Magnoliopsida</taxon>
        <taxon>Ranunculales</taxon>
        <taxon>Menispermaceae</taxon>
        <taxon>Menispermoideae</taxon>
        <taxon>Cissampelideae</taxon>
        <taxon>Stephania</taxon>
    </lineage>
</organism>
<evidence type="ECO:0000313" key="2">
    <source>
        <dbReference type="EMBL" id="KAK9118785.1"/>
    </source>
</evidence>
<accession>A0AAP0IPF3</accession>
<protein>
    <submittedName>
        <fullName evidence="2">Uncharacterized protein</fullName>
    </submittedName>
</protein>
<feature type="region of interest" description="Disordered" evidence="1">
    <location>
        <begin position="1"/>
        <end position="52"/>
    </location>
</feature>
<gene>
    <name evidence="2" type="ORF">Scep_016878</name>
</gene>
<dbReference type="Proteomes" id="UP001419268">
    <property type="component" value="Unassembled WGS sequence"/>
</dbReference>
<reference evidence="2 3" key="1">
    <citation type="submission" date="2024-01" db="EMBL/GenBank/DDBJ databases">
        <title>Genome assemblies of Stephania.</title>
        <authorList>
            <person name="Yang L."/>
        </authorList>
    </citation>
    <scope>NUCLEOTIDE SEQUENCE [LARGE SCALE GENOMIC DNA]</scope>
    <source>
        <strain evidence="2">JXDWG</strain>
        <tissue evidence="2">Leaf</tissue>
    </source>
</reference>
<evidence type="ECO:0000313" key="3">
    <source>
        <dbReference type="Proteomes" id="UP001419268"/>
    </source>
</evidence>
<dbReference type="AlphaFoldDB" id="A0AAP0IPF3"/>